<dbReference type="Gene3D" id="3.30.70.120">
    <property type="match status" value="1"/>
</dbReference>
<dbReference type="AlphaFoldDB" id="A0A1L8CKX4"/>
<gene>
    <name evidence="2" type="ORF">MMIC_P0507</name>
</gene>
<organism evidence="2 3">
    <name type="scientific">Mariprofundus micogutta</name>
    <dbReference type="NCBI Taxonomy" id="1921010"/>
    <lineage>
        <taxon>Bacteria</taxon>
        <taxon>Pseudomonadati</taxon>
        <taxon>Pseudomonadota</taxon>
        <taxon>Candidatius Mariprofundia</taxon>
        <taxon>Mariprofundales</taxon>
        <taxon>Mariprofundaceae</taxon>
        <taxon>Mariprofundus</taxon>
    </lineage>
</organism>
<comment type="similarity">
    <text evidence="1">Belongs to the UPF0166 family.</text>
</comment>
<name>A0A1L8CKX4_9PROT</name>
<evidence type="ECO:0000313" key="3">
    <source>
        <dbReference type="Proteomes" id="UP000231632"/>
    </source>
</evidence>
<dbReference type="EMBL" id="BDFD01000003">
    <property type="protein sequence ID" value="GAV19560.1"/>
    <property type="molecule type" value="Genomic_DNA"/>
</dbReference>
<dbReference type="InterPro" id="IPR015867">
    <property type="entry name" value="N-reg_PII/ATP_PRibTrfase_C"/>
</dbReference>
<dbReference type="Pfam" id="PF02641">
    <property type="entry name" value="DUF190"/>
    <property type="match status" value="1"/>
</dbReference>
<dbReference type="PANTHER" id="PTHR35983">
    <property type="entry name" value="UPF0166 PROTEIN TM_0021"/>
    <property type="match status" value="1"/>
</dbReference>
<dbReference type="Proteomes" id="UP000231632">
    <property type="component" value="Unassembled WGS sequence"/>
</dbReference>
<accession>A0A1L8CKX4</accession>
<dbReference type="OrthoDB" id="5295185at2"/>
<proteinExistence type="inferred from homology"/>
<sequence length="110" mass="11709">MTEGSCLRIYLSESSRIDGKPAMEAILSLCQQAGLSGVSVLRGIEGLGQHGIHSASFLDLATSLPLVIEAIDTKEHIEQALEQMQPHLGECTLATWPVSLMHNGVNNGNA</sequence>
<dbReference type="InterPro" id="IPR011322">
    <property type="entry name" value="N-reg_PII-like_a/b"/>
</dbReference>
<protein>
    <submittedName>
        <fullName evidence="2">Uncharacterized protein</fullName>
    </submittedName>
</protein>
<dbReference type="PANTHER" id="PTHR35983:SF1">
    <property type="entry name" value="UPF0166 PROTEIN TM_0021"/>
    <property type="match status" value="1"/>
</dbReference>
<dbReference type="InterPro" id="IPR003793">
    <property type="entry name" value="UPF0166"/>
</dbReference>
<keyword evidence="3" id="KW-1185">Reference proteome</keyword>
<reference evidence="2 3" key="1">
    <citation type="journal article" date="2017" name="Arch. Microbiol.">
        <title>Mariprofundus micogutta sp. nov., a novel iron-oxidizing zetaproteobacterium isolated from a deep-sea hydrothermal field at the Bayonnaise knoll of the Izu-Ogasawara arc, and a description of Mariprofundales ord. nov. and Zetaproteobacteria classis nov.</title>
        <authorList>
            <person name="Makita H."/>
            <person name="Tanaka E."/>
            <person name="Mitsunobu S."/>
            <person name="Miyazaki M."/>
            <person name="Nunoura T."/>
            <person name="Uematsu K."/>
            <person name="Takaki Y."/>
            <person name="Nishi S."/>
            <person name="Shimamura S."/>
            <person name="Takai K."/>
        </authorList>
    </citation>
    <scope>NUCLEOTIDE SEQUENCE [LARGE SCALE GENOMIC DNA]</scope>
    <source>
        <strain evidence="2 3">ET2</strain>
    </source>
</reference>
<dbReference type="STRING" id="1921010.MMIC_P0507"/>
<dbReference type="SUPFAM" id="SSF54913">
    <property type="entry name" value="GlnB-like"/>
    <property type="match status" value="1"/>
</dbReference>
<evidence type="ECO:0000313" key="2">
    <source>
        <dbReference type="EMBL" id="GAV19560.1"/>
    </source>
</evidence>
<evidence type="ECO:0000256" key="1">
    <source>
        <dbReference type="ARBA" id="ARBA00010554"/>
    </source>
</evidence>
<comment type="caution">
    <text evidence="2">The sequence shown here is derived from an EMBL/GenBank/DDBJ whole genome shotgun (WGS) entry which is preliminary data.</text>
</comment>